<organism evidence="3 4">
    <name type="scientific">Micromonospora yangpuensis</name>
    <dbReference type="NCBI Taxonomy" id="683228"/>
    <lineage>
        <taxon>Bacteria</taxon>
        <taxon>Bacillati</taxon>
        <taxon>Actinomycetota</taxon>
        <taxon>Actinomycetes</taxon>
        <taxon>Micromonosporales</taxon>
        <taxon>Micromonosporaceae</taxon>
        <taxon>Micromonospora</taxon>
    </lineage>
</organism>
<sequence length="388" mass="42457">MSTDGVRTDGVSTDGVSTDGVRTDGGPIARQPAVADLEFRHAMVVGKFYPPHAGHHALIEAAAARCARVTVVVAPSRRESIPLDLRVAWLREVHASTGRVRVVGRYDDHPVDYTDPVAWDAHCAVFREAVGPDPVDAVFSSEPYGEELARRFDAVPVCVDVDRRAVPVSGTSVRADPVGHWRWLSPPVRAWFVRRVVVLGAESTGTTTMARALAEHYGTGWVPEYGRELTARKLDRLRRDRPEATVADVTWDRDDFAEVVREQQAAEDAAARSSGPLLICDTDTRATALWEERYLGSTSAEVRAAARRPALYLLTDHRQVPFTDDGLRDGEHLRVWMTGRFRAELATSGVPVVELTGSHRQRLARAVAACDAVLAAGWSLADPLLPPA</sequence>
<dbReference type="InterPro" id="IPR004821">
    <property type="entry name" value="Cyt_trans-like"/>
</dbReference>
<dbReference type="InterPro" id="IPR014729">
    <property type="entry name" value="Rossmann-like_a/b/a_fold"/>
</dbReference>
<dbReference type="STRING" id="683228.GA0070617_4038"/>
<name>A0A1C6UYT7_9ACTN</name>
<dbReference type="Gene3D" id="3.40.50.300">
    <property type="entry name" value="P-loop containing nucleotide triphosphate hydrolases"/>
    <property type="match status" value="1"/>
</dbReference>
<reference evidence="3 4" key="1">
    <citation type="submission" date="2016-06" db="EMBL/GenBank/DDBJ databases">
        <authorList>
            <person name="Kjaerup R.B."/>
            <person name="Dalgaard T.S."/>
            <person name="Juul-Madsen H.R."/>
        </authorList>
    </citation>
    <scope>NUCLEOTIDE SEQUENCE [LARGE SCALE GENOMIC DNA]</scope>
    <source>
        <strain evidence="3 4">DSM 45577</strain>
    </source>
</reference>
<feature type="region of interest" description="Disordered" evidence="1">
    <location>
        <begin position="1"/>
        <end position="27"/>
    </location>
</feature>
<feature type="domain" description="NadR/Ttd14 AAA" evidence="2">
    <location>
        <begin position="195"/>
        <end position="362"/>
    </location>
</feature>
<dbReference type="Pfam" id="PF13521">
    <property type="entry name" value="AAA_28"/>
    <property type="match status" value="1"/>
</dbReference>
<dbReference type="InterPro" id="IPR052735">
    <property type="entry name" value="NAD_biosynth-regulator"/>
</dbReference>
<dbReference type="AlphaFoldDB" id="A0A1C6UYT7"/>
<dbReference type="SUPFAM" id="SSF52540">
    <property type="entry name" value="P-loop containing nucleoside triphosphate hydrolases"/>
    <property type="match status" value="1"/>
</dbReference>
<accession>A0A1C6UYT7</accession>
<evidence type="ECO:0000259" key="2">
    <source>
        <dbReference type="Pfam" id="PF13521"/>
    </source>
</evidence>
<evidence type="ECO:0000313" key="4">
    <source>
        <dbReference type="Proteomes" id="UP000198937"/>
    </source>
</evidence>
<dbReference type="GO" id="GO:0016779">
    <property type="term" value="F:nucleotidyltransferase activity"/>
    <property type="evidence" value="ECO:0007669"/>
    <property type="project" value="UniProtKB-KW"/>
</dbReference>
<dbReference type="NCBIfam" id="TIGR00125">
    <property type="entry name" value="cyt_tran_rel"/>
    <property type="match status" value="1"/>
</dbReference>
<keyword evidence="4" id="KW-1185">Reference proteome</keyword>
<dbReference type="Gene3D" id="3.40.50.620">
    <property type="entry name" value="HUPs"/>
    <property type="match status" value="1"/>
</dbReference>
<dbReference type="PANTHER" id="PTHR37512">
    <property type="entry name" value="TRIFUNCTIONAL NAD BIOSYNTHESIS/REGULATOR PROTEIN NADR"/>
    <property type="match status" value="1"/>
</dbReference>
<dbReference type="PANTHER" id="PTHR37512:SF1">
    <property type="entry name" value="NADR_TTD14 AAA DOMAIN-CONTAINING PROTEIN"/>
    <property type="match status" value="1"/>
</dbReference>
<dbReference type="RefSeq" id="WP_229688202.1">
    <property type="nucleotide sequence ID" value="NZ_BMMJ01000002.1"/>
</dbReference>
<evidence type="ECO:0000256" key="1">
    <source>
        <dbReference type="SAM" id="MobiDB-lite"/>
    </source>
</evidence>
<dbReference type="EMBL" id="FMIA01000002">
    <property type="protein sequence ID" value="SCL59223.1"/>
    <property type="molecule type" value="Genomic_DNA"/>
</dbReference>
<gene>
    <name evidence="3" type="ORF">GA0070617_4038</name>
</gene>
<proteinExistence type="predicted"/>
<dbReference type="InterPro" id="IPR038727">
    <property type="entry name" value="NadR/Ttd14_AAA_dom"/>
</dbReference>
<dbReference type="InterPro" id="IPR027417">
    <property type="entry name" value="P-loop_NTPase"/>
</dbReference>
<dbReference type="SUPFAM" id="SSF52374">
    <property type="entry name" value="Nucleotidylyl transferase"/>
    <property type="match status" value="1"/>
</dbReference>
<keyword evidence="3" id="KW-0548">Nucleotidyltransferase</keyword>
<dbReference type="Proteomes" id="UP000198937">
    <property type="component" value="Unassembled WGS sequence"/>
</dbReference>
<protein>
    <submittedName>
        <fullName evidence="3">Nicotinamide-nucleotide adenylyltransferase, NadR type</fullName>
    </submittedName>
</protein>
<keyword evidence="3" id="KW-0808">Transferase</keyword>
<feature type="compositionally biased region" description="Polar residues" evidence="1">
    <location>
        <begin position="1"/>
        <end position="16"/>
    </location>
</feature>
<evidence type="ECO:0000313" key="3">
    <source>
        <dbReference type="EMBL" id="SCL59223.1"/>
    </source>
</evidence>